<evidence type="ECO:0000313" key="2">
    <source>
        <dbReference type="EMBL" id="KAG9326354.1"/>
    </source>
</evidence>
<reference evidence="2" key="1">
    <citation type="submission" date="2021-07" db="EMBL/GenBank/DDBJ databases">
        <title>Draft genome of Mortierella alpina, strain LL118, isolated from an aspen leaf litter sample.</title>
        <authorList>
            <person name="Yang S."/>
            <person name="Vinatzer B.A."/>
        </authorList>
    </citation>
    <scope>NUCLEOTIDE SEQUENCE</scope>
    <source>
        <strain evidence="2">LL118</strain>
    </source>
</reference>
<keyword evidence="1" id="KW-0812">Transmembrane</keyword>
<proteinExistence type="predicted"/>
<sequence>MSWAHQMQIVGMVISGVFGITLVVFTITHLRLILLNRTTIEDHDTPREEGMLPCIRKTWVDGEGEINQGNERLYDVGFNQNWEQAMGKGWTCMIPVRFLRPEDLPLIFQIFVPKKSSQQLQITNMKLSFGLIALVASLAVTQAAITGTVKIKRATLNIHSAPFTTAPVVGSLKNGDRVVLECNVKGSNVTGTFGTSDLWNRIKGGYITDTDVNSGLVSPPPCPTVPPQLPNLPTLNAKQSAHARTIAQVARLNGVNRRGCAVALAAAMGETNVTVICNPKVAGSCNLPHDAVKENNLSVGLYNLQTPMWGTAKECMDPTLSSGLFFKALKKVSGWAEIPIGDAAKRVLRSNSSGRYAVKALYAMSICSKIY</sequence>
<evidence type="ECO:0000313" key="3">
    <source>
        <dbReference type="Proteomes" id="UP000717515"/>
    </source>
</evidence>
<keyword evidence="1" id="KW-1133">Transmembrane helix</keyword>
<organism evidence="2 3">
    <name type="scientific">Mortierella alpina</name>
    <name type="common">Oleaginous fungus</name>
    <name type="synonym">Mortierella renispora</name>
    <dbReference type="NCBI Taxonomy" id="64518"/>
    <lineage>
        <taxon>Eukaryota</taxon>
        <taxon>Fungi</taxon>
        <taxon>Fungi incertae sedis</taxon>
        <taxon>Mucoromycota</taxon>
        <taxon>Mortierellomycotina</taxon>
        <taxon>Mortierellomycetes</taxon>
        <taxon>Mortierellales</taxon>
        <taxon>Mortierellaceae</taxon>
        <taxon>Mortierella</taxon>
    </lineage>
</organism>
<accession>A0A9P8ABW0</accession>
<name>A0A9P8ABW0_MORAP</name>
<keyword evidence="1" id="KW-0472">Membrane</keyword>
<comment type="caution">
    <text evidence="2">The sequence shown here is derived from an EMBL/GenBank/DDBJ whole genome shotgun (WGS) entry which is preliminary data.</text>
</comment>
<feature type="transmembrane region" description="Helical" evidence="1">
    <location>
        <begin position="127"/>
        <end position="145"/>
    </location>
</feature>
<feature type="transmembrane region" description="Helical" evidence="1">
    <location>
        <begin position="6"/>
        <end position="27"/>
    </location>
</feature>
<dbReference type="EMBL" id="JAIFTL010000021">
    <property type="protein sequence ID" value="KAG9326354.1"/>
    <property type="molecule type" value="Genomic_DNA"/>
</dbReference>
<evidence type="ECO:0000256" key="1">
    <source>
        <dbReference type="SAM" id="Phobius"/>
    </source>
</evidence>
<protein>
    <submittedName>
        <fullName evidence="2">Uncharacterized protein</fullName>
    </submittedName>
</protein>
<dbReference type="AlphaFoldDB" id="A0A9P8ABW0"/>
<gene>
    <name evidence="2" type="ORF">KVV02_003705</name>
</gene>
<dbReference type="Proteomes" id="UP000717515">
    <property type="component" value="Unassembled WGS sequence"/>
</dbReference>